<dbReference type="GO" id="GO:0030244">
    <property type="term" value="P:cellulose biosynthetic process"/>
    <property type="evidence" value="ECO:0007669"/>
    <property type="project" value="InterPro"/>
</dbReference>
<feature type="region of interest" description="Disordered" evidence="7">
    <location>
        <begin position="162"/>
        <end position="182"/>
    </location>
</feature>
<evidence type="ECO:0000256" key="1">
    <source>
        <dbReference type="ARBA" id="ARBA00004308"/>
    </source>
</evidence>
<evidence type="ECO:0000313" key="10">
    <source>
        <dbReference type="Proteomes" id="UP000631114"/>
    </source>
</evidence>
<keyword evidence="10" id="KW-1185">Reference proteome</keyword>
<evidence type="ECO:0000256" key="4">
    <source>
        <dbReference type="ARBA" id="ARBA00022692"/>
    </source>
</evidence>
<dbReference type="Pfam" id="PF13960">
    <property type="entry name" value="DUF4218"/>
    <property type="match status" value="1"/>
</dbReference>
<sequence length="182" mass="20891">MKDLKASVRNHARPEGCMAECNLAEESVTFFSEHMKRVDINNDQPSINEDYNDESTKSSILEGKPLLKGTIITLTRDMVEAAHRCILFNFEEVQPYIERHKTMLIRKEPRLGRNEGALGAKHAETFNEWFKLEVKKQREYGGFKVRINSLVDTAKKVPKEGWTMQDGTPWSGNNVRDHPGMI</sequence>
<keyword evidence="6" id="KW-0472">Membrane</keyword>
<protein>
    <recommendedName>
        <fullName evidence="8">DUF4218 domain-containing protein</fullName>
    </recommendedName>
</protein>
<dbReference type="OrthoDB" id="1886754at2759"/>
<proteinExistence type="predicted"/>
<dbReference type="AlphaFoldDB" id="A0A835HUR2"/>
<evidence type="ECO:0000256" key="5">
    <source>
        <dbReference type="ARBA" id="ARBA00022989"/>
    </source>
</evidence>
<dbReference type="Pfam" id="PF03552">
    <property type="entry name" value="Cellulose_synt"/>
    <property type="match status" value="1"/>
</dbReference>
<evidence type="ECO:0000256" key="6">
    <source>
        <dbReference type="ARBA" id="ARBA00023136"/>
    </source>
</evidence>
<dbReference type="InterPro" id="IPR025452">
    <property type="entry name" value="DUF4218"/>
</dbReference>
<feature type="compositionally biased region" description="Polar residues" evidence="7">
    <location>
        <begin position="165"/>
        <end position="174"/>
    </location>
</feature>
<keyword evidence="3" id="KW-0808">Transferase</keyword>
<dbReference type="GO" id="GO:0016020">
    <property type="term" value="C:membrane"/>
    <property type="evidence" value="ECO:0007669"/>
    <property type="project" value="InterPro"/>
</dbReference>
<evidence type="ECO:0000256" key="2">
    <source>
        <dbReference type="ARBA" id="ARBA00022676"/>
    </source>
</evidence>
<dbReference type="GO" id="GO:0012505">
    <property type="term" value="C:endomembrane system"/>
    <property type="evidence" value="ECO:0007669"/>
    <property type="project" value="UniProtKB-SubCell"/>
</dbReference>
<organism evidence="9 10">
    <name type="scientific">Coptis chinensis</name>
    <dbReference type="NCBI Taxonomy" id="261450"/>
    <lineage>
        <taxon>Eukaryota</taxon>
        <taxon>Viridiplantae</taxon>
        <taxon>Streptophyta</taxon>
        <taxon>Embryophyta</taxon>
        <taxon>Tracheophyta</taxon>
        <taxon>Spermatophyta</taxon>
        <taxon>Magnoliopsida</taxon>
        <taxon>Ranunculales</taxon>
        <taxon>Ranunculaceae</taxon>
        <taxon>Coptidoideae</taxon>
        <taxon>Coptis</taxon>
    </lineage>
</organism>
<keyword evidence="5" id="KW-1133">Transmembrane helix</keyword>
<name>A0A835HUR2_9MAGN</name>
<dbReference type="PANTHER" id="PTHR48451:SF1">
    <property type="entry name" value="DUF4218 DOMAIN-CONTAINING PROTEIN"/>
    <property type="match status" value="1"/>
</dbReference>
<dbReference type="EMBL" id="JADFTS010000005">
    <property type="protein sequence ID" value="KAF9604668.1"/>
    <property type="molecule type" value="Genomic_DNA"/>
</dbReference>
<dbReference type="GO" id="GO:0016760">
    <property type="term" value="F:cellulose synthase (UDP-forming) activity"/>
    <property type="evidence" value="ECO:0007669"/>
    <property type="project" value="InterPro"/>
</dbReference>
<keyword evidence="4" id="KW-0812">Transmembrane</keyword>
<keyword evidence="2" id="KW-0328">Glycosyltransferase</keyword>
<accession>A0A835HUR2</accession>
<reference evidence="9 10" key="1">
    <citation type="submission" date="2020-10" db="EMBL/GenBank/DDBJ databases">
        <title>The Coptis chinensis genome and diversification of protoberbering-type alkaloids.</title>
        <authorList>
            <person name="Wang B."/>
            <person name="Shu S."/>
            <person name="Song C."/>
            <person name="Liu Y."/>
        </authorList>
    </citation>
    <scope>NUCLEOTIDE SEQUENCE [LARGE SCALE GENOMIC DNA]</scope>
    <source>
        <strain evidence="9">HL-2020</strain>
        <tissue evidence="9">Leaf</tissue>
    </source>
</reference>
<feature type="domain" description="DUF4218" evidence="8">
    <location>
        <begin position="3"/>
        <end position="47"/>
    </location>
</feature>
<comment type="subcellular location">
    <subcellularLocation>
        <location evidence="1">Endomembrane system</location>
    </subcellularLocation>
</comment>
<comment type="caution">
    <text evidence="9">The sequence shown here is derived from an EMBL/GenBank/DDBJ whole genome shotgun (WGS) entry which is preliminary data.</text>
</comment>
<dbReference type="Proteomes" id="UP000631114">
    <property type="component" value="Unassembled WGS sequence"/>
</dbReference>
<dbReference type="PANTHER" id="PTHR48451">
    <property type="entry name" value="DUF4218 DOMAIN-CONTAINING PROTEIN"/>
    <property type="match status" value="1"/>
</dbReference>
<evidence type="ECO:0000259" key="8">
    <source>
        <dbReference type="Pfam" id="PF13960"/>
    </source>
</evidence>
<evidence type="ECO:0000313" key="9">
    <source>
        <dbReference type="EMBL" id="KAF9604668.1"/>
    </source>
</evidence>
<dbReference type="InterPro" id="IPR005150">
    <property type="entry name" value="Cellulose_synth"/>
</dbReference>
<evidence type="ECO:0000256" key="3">
    <source>
        <dbReference type="ARBA" id="ARBA00022679"/>
    </source>
</evidence>
<evidence type="ECO:0000256" key="7">
    <source>
        <dbReference type="SAM" id="MobiDB-lite"/>
    </source>
</evidence>
<gene>
    <name evidence="9" type="ORF">IFM89_008999</name>
</gene>